<reference evidence="1 2" key="1">
    <citation type="submission" date="2023-09" db="EMBL/GenBank/DDBJ databases">
        <authorList>
            <person name="Wang M."/>
        </authorList>
    </citation>
    <scope>NUCLEOTIDE SEQUENCE [LARGE SCALE GENOMIC DNA]</scope>
    <source>
        <strain evidence="1">GT-2023</strain>
        <tissue evidence="1">Liver</tissue>
    </source>
</reference>
<protein>
    <submittedName>
        <fullName evidence="1">Uncharacterized protein</fullName>
    </submittedName>
</protein>
<evidence type="ECO:0000313" key="1">
    <source>
        <dbReference type="EMBL" id="KAL1249774.1"/>
    </source>
</evidence>
<sequence>MCSKGETDEEEEEEGRAKVVKITFLHKQALKMVAEQNAFLTFLSKCDQFLHLAAGRSVGEMTAAAGCQMCICVRVGQWRRHRYLLIQNTNNISFERLLHTLGSDCV</sequence>
<comment type="caution">
    <text evidence="1">The sequence shown here is derived from an EMBL/GenBank/DDBJ whole genome shotgun (WGS) entry which is preliminary data.</text>
</comment>
<keyword evidence="2" id="KW-1185">Reference proteome</keyword>
<name>A0ABR3LDI9_9TELE</name>
<organism evidence="1 2">
    <name type="scientific">Cirrhinus molitorella</name>
    <name type="common">mud carp</name>
    <dbReference type="NCBI Taxonomy" id="172907"/>
    <lineage>
        <taxon>Eukaryota</taxon>
        <taxon>Metazoa</taxon>
        <taxon>Chordata</taxon>
        <taxon>Craniata</taxon>
        <taxon>Vertebrata</taxon>
        <taxon>Euteleostomi</taxon>
        <taxon>Actinopterygii</taxon>
        <taxon>Neopterygii</taxon>
        <taxon>Teleostei</taxon>
        <taxon>Ostariophysi</taxon>
        <taxon>Cypriniformes</taxon>
        <taxon>Cyprinidae</taxon>
        <taxon>Labeoninae</taxon>
        <taxon>Labeonini</taxon>
        <taxon>Cirrhinus</taxon>
    </lineage>
</organism>
<dbReference type="Proteomes" id="UP001558613">
    <property type="component" value="Unassembled WGS sequence"/>
</dbReference>
<gene>
    <name evidence="1" type="ORF">QQF64_020779</name>
</gene>
<evidence type="ECO:0000313" key="2">
    <source>
        <dbReference type="Proteomes" id="UP001558613"/>
    </source>
</evidence>
<proteinExistence type="predicted"/>
<accession>A0ABR3LDI9</accession>
<dbReference type="EMBL" id="JAYMGO010000023">
    <property type="protein sequence ID" value="KAL1249774.1"/>
    <property type="molecule type" value="Genomic_DNA"/>
</dbReference>